<proteinExistence type="predicted"/>
<evidence type="ECO:0000313" key="6">
    <source>
        <dbReference type="Proteomes" id="UP000823561"/>
    </source>
</evidence>
<feature type="chain" id="PRO_5043428465" description="Ig-like domain-containing protein" evidence="3">
    <location>
        <begin position="20"/>
        <end position="258"/>
    </location>
</feature>
<dbReference type="SMART" id="SM00409">
    <property type="entry name" value="IG"/>
    <property type="match status" value="1"/>
</dbReference>
<dbReference type="EMBL" id="JADWDJ010000016">
    <property type="protein sequence ID" value="KAG5268471.1"/>
    <property type="molecule type" value="Genomic_DNA"/>
</dbReference>
<gene>
    <name evidence="5" type="ORF">AALO_G00212950</name>
</gene>
<keyword evidence="2" id="KW-0812">Transmembrane</keyword>
<feature type="signal peptide" evidence="3">
    <location>
        <begin position="1"/>
        <end position="19"/>
    </location>
</feature>
<keyword evidence="2" id="KW-1133">Transmembrane helix</keyword>
<dbReference type="InterPro" id="IPR007110">
    <property type="entry name" value="Ig-like_dom"/>
</dbReference>
<organism evidence="5 6">
    <name type="scientific">Alosa alosa</name>
    <name type="common">allis shad</name>
    <dbReference type="NCBI Taxonomy" id="278164"/>
    <lineage>
        <taxon>Eukaryota</taxon>
        <taxon>Metazoa</taxon>
        <taxon>Chordata</taxon>
        <taxon>Craniata</taxon>
        <taxon>Vertebrata</taxon>
        <taxon>Euteleostomi</taxon>
        <taxon>Actinopterygii</taxon>
        <taxon>Neopterygii</taxon>
        <taxon>Teleostei</taxon>
        <taxon>Clupei</taxon>
        <taxon>Clupeiformes</taxon>
        <taxon>Clupeoidei</taxon>
        <taxon>Clupeidae</taxon>
        <taxon>Alosa</taxon>
    </lineage>
</organism>
<keyword evidence="3" id="KW-0732">Signal</keyword>
<dbReference type="Pfam" id="PF07686">
    <property type="entry name" value="V-set"/>
    <property type="match status" value="1"/>
</dbReference>
<dbReference type="InterPro" id="IPR013783">
    <property type="entry name" value="Ig-like_fold"/>
</dbReference>
<reference evidence="5" key="1">
    <citation type="submission" date="2020-10" db="EMBL/GenBank/DDBJ databases">
        <title>Chromosome-scale genome assembly of the Allis shad, Alosa alosa.</title>
        <authorList>
            <person name="Margot Z."/>
            <person name="Christophe K."/>
            <person name="Cabau C."/>
            <person name="Louis A."/>
            <person name="Berthelot C."/>
            <person name="Parey E."/>
            <person name="Roest Crollius H."/>
            <person name="Montfort J."/>
            <person name="Robinson-Rechavi M."/>
            <person name="Bucao C."/>
            <person name="Bouchez O."/>
            <person name="Gislard M."/>
            <person name="Lluch J."/>
            <person name="Milhes M."/>
            <person name="Lampietro C."/>
            <person name="Lopez Roques C."/>
            <person name="Donnadieu C."/>
            <person name="Braasch I."/>
            <person name="Desvignes T."/>
            <person name="Postlethwait J."/>
            <person name="Bobe J."/>
            <person name="Guiguen Y."/>
        </authorList>
    </citation>
    <scope>NUCLEOTIDE SEQUENCE</scope>
    <source>
        <strain evidence="5">M-15738</strain>
        <tissue evidence="5">Blood</tissue>
    </source>
</reference>
<name>A0AAV6G3M0_9TELE</name>
<accession>A0AAV6G3M0</accession>
<feature type="transmembrane region" description="Helical" evidence="2">
    <location>
        <begin position="168"/>
        <end position="188"/>
    </location>
</feature>
<sequence>MNVLFVVAALVLTLGMTEAATPLEIFTHEPGSNIHLKCLTNKDDQWDDLMWNRTSEKEVKYIGCAAINDVGVFKINVINEHFKLHRTIDNFILNITNVRPSDSGTYCCVRTKSTGANVILNVAVLVVKEKAAVSTSGPATTDDFPNSTQCVGCRKELTDMGSQGVIKALGGSLGLCVTLIVFLGYLSYKRRVCKHCREKACQVQQDTTLSTQNACQDDETLNYAPVHFAKTGEQQKRMQEKNTSQPQEETLYAGVKYS</sequence>
<dbReference type="InterPro" id="IPR036179">
    <property type="entry name" value="Ig-like_dom_sf"/>
</dbReference>
<dbReference type="InterPro" id="IPR003599">
    <property type="entry name" value="Ig_sub"/>
</dbReference>
<protein>
    <recommendedName>
        <fullName evidence="4">Ig-like domain-containing protein</fullName>
    </recommendedName>
</protein>
<feature type="domain" description="Ig-like" evidence="4">
    <location>
        <begin position="31"/>
        <end position="119"/>
    </location>
</feature>
<evidence type="ECO:0000256" key="2">
    <source>
        <dbReference type="SAM" id="Phobius"/>
    </source>
</evidence>
<evidence type="ECO:0000313" key="5">
    <source>
        <dbReference type="EMBL" id="KAG5268471.1"/>
    </source>
</evidence>
<evidence type="ECO:0000259" key="4">
    <source>
        <dbReference type="PROSITE" id="PS50835"/>
    </source>
</evidence>
<dbReference type="SUPFAM" id="SSF48726">
    <property type="entry name" value="Immunoglobulin"/>
    <property type="match status" value="1"/>
</dbReference>
<dbReference type="InterPro" id="IPR013106">
    <property type="entry name" value="Ig_V-set"/>
</dbReference>
<feature type="region of interest" description="Disordered" evidence="1">
    <location>
        <begin position="232"/>
        <end position="258"/>
    </location>
</feature>
<evidence type="ECO:0000256" key="1">
    <source>
        <dbReference type="SAM" id="MobiDB-lite"/>
    </source>
</evidence>
<dbReference type="Proteomes" id="UP000823561">
    <property type="component" value="Chromosome 16"/>
</dbReference>
<evidence type="ECO:0000256" key="3">
    <source>
        <dbReference type="SAM" id="SignalP"/>
    </source>
</evidence>
<comment type="caution">
    <text evidence="5">The sequence shown here is derived from an EMBL/GenBank/DDBJ whole genome shotgun (WGS) entry which is preliminary data.</text>
</comment>
<dbReference type="Gene3D" id="2.60.40.10">
    <property type="entry name" value="Immunoglobulins"/>
    <property type="match status" value="1"/>
</dbReference>
<dbReference type="PROSITE" id="PS50835">
    <property type="entry name" value="IG_LIKE"/>
    <property type="match status" value="1"/>
</dbReference>
<keyword evidence="6" id="KW-1185">Reference proteome</keyword>
<keyword evidence="2" id="KW-0472">Membrane</keyword>
<dbReference type="AlphaFoldDB" id="A0AAV6G3M0"/>